<dbReference type="Proteomes" id="UP001233172">
    <property type="component" value="Unassembled WGS sequence"/>
</dbReference>
<proteinExistence type="predicted"/>
<dbReference type="AlphaFoldDB" id="A0AAD8B5K5"/>
<evidence type="ECO:0000313" key="1">
    <source>
        <dbReference type="EMBL" id="KAK0047828.1"/>
    </source>
</evidence>
<evidence type="ECO:0000313" key="2">
    <source>
        <dbReference type="Proteomes" id="UP001233172"/>
    </source>
</evidence>
<comment type="caution">
    <text evidence="1">The sequence shown here is derived from an EMBL/GenBank/DDBJ whole genome shotgun (WGS) entry which is preliminary data.</text>
</comment>
<protein>
    <submittedName>
        <fullName evidence="1">Uncharacterized protein</fullName>
    </submittedName>
</protein>
<sequence>MTTSESDNERHKPIKSRGGYKPLTQLLSLITFTDILFSMLLNKHTTNELRCLKL</sequence>
<name>A0AAD8B5K5_BIOPF</name>
<keyword evidence="2" id="KW-1185">Reference proteome</keyword>
<feature type="non-terminal residue" evidence="1">
    <location>
        <position position="54"/>
    </location>
</feature>
<organism evidence="1 2">
    <name type="scientific">Biomphalaria pfeifferi</name>
    <name type="common">Bloodfluke planorb</name>
    <name type="synonym">Freshwater snail</name>
    <dbReference type="NCBI Taxonomy" id="112525"/>
    <lineage>
        <taxon>Eukaryota</taxon>
        <taxon>Metazoa</taxon>
        <taxon>Spiralia</taxon>
        <taxon>Lophotrochozoa</taxon>
        <taxon>Mollusca</taxon>
        <taxon>Gastropoda</taxon>
        <taxon>Heterobranchia</taxon>
        <taxon>Euthyneura</taxon>
        <taxon>Panpulmonata</taxon>
        <taxon>Hygrophila</taxon>
        <taxon>Lymnaeoidea</taxon>
        <taxon>Planorbidae</taxon>
        <taxon>Biomphalaria</taxon>
    </lineage>
</organism>
<reference evidence="1" key="2">
    <citation type="submission" date="2023-04" db="EMBL/GenBank/DDBJ databases">
        <authorList>
            <person name="Bu L."/>
            <person name="Lu L."/>
            <person name="Laidemitt M.R."/>
            <person name="Zhang S.M."/>
            <person name="Mutuku M."/>
            <person name="Mkoji G."/>
            <person name="Steinauer M."/>
            <person name="Loker E.S."/>
        </authorList>
    </citation>
    <scope>NUCLEOTIDE SEQUENCE</scope>
    <source>
        <strain evidence="1">KasaAsao</strain>
        <tissue evidence="1">Whole Snail</tissue>
    </source>
</reference>
<accession>A0AAD8B5K5</accession>
<gene>
    <name evidence="1" type="ORF">Bpfe_022752</name>
</gene>
<dbReference type="EMBL" id="JASAOG010000145">
    <property type="protein sequence ID" value="KAK0047828.1"/>
    <property type="molecule type" value="Genomic_DNA"/>
</dbReference>
<reference evidence="1" key="1">
    <citation type="journal article" date="2023" name="PLoS Negl. Trop. Dis.">
        <title>A genome sequence for Biomphalaria pfeifferi, the major vector snail for the human-infecting parasite Schistosoma mansoni.</title>
        <authorList>
            <person name="Bu L."/>
            <person name="Lu L."/>
            <person name="Laidemitt M.R."/>
            <person name="Zhang S.M."/>
            <person name="Mutuku M."/>
            <person name="Mkoji G."/>
            <person name="Steinauer M."/>
            <person name="Loker E.S."/>
        </authorList>
    </citation>
    <scope>NUCLEOTIDE SEQUENCE</scope>
    <source>
        <strain evidence="1">KasaAsao</strain>
    </source>
</reference>